<keyword evidence="3" id="KW-1185">Reference proteome</keyword>
<reference evidence="3" key="2">
    <citation type="submission" date="2015-01" db="EMBL/GenBank/DDBJ databases">
        <title>Evolutionary Origins and Diversification of the Mycorrhizal Mutualists.</title>
        <authorList>
            <consortium name="DOE Joint Genome Institute"/>
            <consortium name="Mycorrhizal Genomics Consortium"/>
            <person name="Kohler A."/>
            <person name="Kuo A."/>
            <person name="Nagy L.G."/>
            <person name="Floudas D."/>
            <person name="Copeland A."/>
            <person name="Barry K.W."/>
            <person name="Cichocki N."/>
            <person name="Veneault-Fourrey C."/>
            <person name="LaButti K."/>
            <person name="Lindquist E.A."/>
            <person name="Lipzen A."/>
            <person name="Lundell T."/>
            <person name="Morin E."/>
            <person name="Murat C."/>
            <person name="Riley R."/>
            <person name="Ohm R."/>
            <person name="Sun H."/>
            <person name="Tunlid A."/>
            <person name="Henrissat B."/>
            <person name="Grigoriev I.V."/>
            <person name="Hibbett D.S."/>
            <person name="Martin F."/>
        </authorList>
    </citation>
    <scope>NUCLEOTIDE SEQUENCE [LARGE SCALE GENOMIC DNA]</scope>
    <source>
        <strain evidence="3">LaAM-08-1</strain>
    </source>
</reference>
<proteinExistence type="predicted"/>
<dbReference type="HOGENOM" id="CLU_1740832_0_0_1"/>
<evidence type="ECO:0000256" key="1">
    <source>
        <dbReference type="SAM" id="MobiDB-lite"/>
    </source>
</evidence>
<dbReference type="AlphaFoldDB" id="A0A0C9YFI9"/>
<sequence length="150" mass="16211">MYPSPERCMVSVSLKSLGLSKDPKDAQRRPSCFPDVQTSASHSPNATHPQGRGFFKEFSTGLRVIHVKGYFGSLAQLALESQQLHRPYQNAASGTAASLQLFSSSAPALSGTQVSASLPLSLIKSLSPFPGRRNSLRMRSRMISPFSAKT</sequence>
<name>A0A0C9YFI9_9AGAR</name>
<accession>A0A0C9YFI9</accession>
<feature type="compositionally biased region" description="Polar residues" evidence="1">
    <location>
        <begin position="36"/>
        <end position="48"/>
    </location>
</feature>
<dbReference type="EMBL" id="KN838539">
    <property type="protein sequence ID" value="KIK09172.1"/>
    <property type="molecule type" value="Genomic_DNA"/>
</dbReference>
<evidence type="ECO:0000313" key="2">
    <source>
        <dbReference type="EMBL" id="KIK09172.1"/>
    </source>
</evidence>
<protein>
    <submittedName>
        <fullName evidence="2">Uncharacterized protein</fullName>
    </submittedName>
</protein>
<evidence type="ECO:0000313" key="3">
    <source>
        <dbReference type="Proteomes" id="UP000054477"/>
    </source>
</evidence>
<feature type="region of interest" description="Disordered" evidence="1">
    <location>
        <begin position="19"/>
        <end position="52"/>
    </location>
</feature>
<dbReference type="Proteomes" id="UP000054477">
    <property type="component" value="Unassembled WGS sequence"/>
</dbReference>
<gene>
    <name evidence="2" type="ORF">K443DRAFT_448805</name>
</gene>
<reference evidence="2 3" key="1">
    <citation type="submission" date="2014-04" db="EMBL/GenBank/DDBJ databases">
        <authorList>
            <consortium name="DOE Joint Genome Institute"/>
            <person name="Kuo A."/>
            <person name="Kohler A."/>
            <person name="Nagy L.G."/>
            <person name="Floudas D."/>
            <person name="Copeland A."/>
            <person name="Barry K.W."/>
            <person name="Cichocki N."/>
            <person name="Veneault-Fourrey C."/>
            <person name="LaButti K."/>
            <person name="Lindquist E.A."/>
            <person name="Lipzen A."/>
            <person name="Lundell T."/>
            <person name="Morin E."/>
            <person name="Murat C."/>
            <person name="Sun H."/>
            <person name="Tunlid A."/>
            <person name="Henrissat B."/>
            <person name="Grigoriev I.V."/>
            <person name="Hibbett D.S."/>
            <person name="Martin F."/>
            <person name="Nordberg H.P."/>
            <person name="Cantor M.N."/>
            <person name="Hua S.X."/>
        </authorList>
    </citation>
    <scope>NUCLEOTIDE SEQUENCE [LARGE SCALE GENOMIC DNA]</scope>
    <source>
        <strain evidence="2 3">LaAM-08-1</strain>
    </source>
</reference>
<organism evidence="2 3">
    <name type="scientific">Laccaria amethystina LaAM-08-1</name>
    <dbReference type="NCBI Taxonomy" id="1095629"/>
    <lineage>
        <taxon>Eukaryota</taxon>
        <taxon>Fungi</taxon>
        <taxon>Dikarya</taxon>
        <taxon>Basidiomycota</taxon>
        <taxon>Agaricomycotina</taxon>
        <taxon>Agaricomycetes</taxon>
        <taxon>Agaricomycetidae</taxon>
        <taxon>Agaricales</taxon>
        <taxon>Agaricineae</taxon>
        <taxon>Hydnangiaceae</taxon>
        <taxon>Laccaria</taxon>
    </lineage>
</organism>